<dbReference type="Pfam" id="PF01977">
    <property type="entry name" value="UbiD"/>
    <property type="match status" value="1"/>
</dbReference>
<keyword evidence="1" id="KW-0210">Decarboxylase</keyword>
<dbReference type="Proteomes" id="UP000053958">
    <property type="component" value="Unassembled WGS sequence"/>
</dbReference>
<feature type="binding site" evidence="1">
    <location>
        <position position="181"/>
    </location>
    <ligand>
        <name>Mn(2+)</name>
        <dbReference type="ChEBI" id="CHEBI:29035"/>
    </ligand>
</feature>
<dbReference type="GO" id="GO:0046872">
    <property type="term" value="F:metal ion binding"/>
    <property type="evidence" value="ECO:0007669"/>
    <property type="project" value="UniProtKB-KW"/>
</dbReference>
<dbReference type="InterPro" id="IPR049381">
    <property type="entry name" value="UbiD-like_C"/>
</dbReference>
<protein>
    <recommendedName>
        <fullName evidence="1">Ferulic acid decarboxylase 1</fullName>
        <ecNumber evidence="1">4.1.1.102</ecNumber>
    </recommendedName>
    <alternativeName>
        <fullName evidence="1">Phenacrylate decarboxylase</fullName>
    </alternativeName>
</protein>
<dbReference type="GO" id="GO:0046281">
    <property type="term" value="P:cinnamic acid catabolic process"/>
    <property type="evidence" value="ECO:0007669"/>
    <property type="project" value="UniProtKB-UniRule"/>
</dbReference>
<dbReference type="NCBIfam" id="TIGR00148">
    <property type="entry name" value="UbiD family decarboxylase"/>
    <property type="match status" value="1"/>
</dbReference>
<evidence type="ECO:0000259" key="4">
    <source>
        <dbReference type="Pfam" id="PF20696"/>
    </source>
</evidence>
<feature type="binding site" evidence="1">
    <location>
        <position position="223"/>
    </location>
    <ligand>
        <name>Mn(2+)</name>
        <dbReference type="ChEBI" id="CHEBI:29035"/>
    </ligand>
</feature>
<dbReference type="Pfam" id="PF20696">
    <property type="entry name" value="UbiD_C"/>
    <property type="match status" value="1"/>
</dbReference>
<feature type="binding site" evidence="1">
    <location>
        <begin position="156"/>
        <end position="161"/>
    </location>
    <ligand>
        <name>prenylated FMN</name>
        <dbReference type="ChEBI" id="CHEBI:87746"/>
    </ligand>
</feature>
<evidence type="ECO:0000259" key="2">
    <source>
        <dbReference type="Pfam" id="PF01977"/>
    </source>
</evidence>
<dbReference type="OrthoDB" id="4878259at2759"/>
<comment type="similarity">
    <text evidence="1">Belongs to the UbiD family. UbiD-like/FDC subfamily.</text>
</comment>
<comment type="catalytic activity">
    <reaction evidence="1">
        <text>(E)-ferulate + H(+) = 2-methoxy-4-vinylphenol + CO2</text>
        <dbReference type="Rhea" id="RHEA:33807"/>
        <dbReference type="ChEBI" id="CHEBI:15378"/>
        <dbReference type="ChEBI" id="CHEBI:16526"/>
        <dbReference type="ChEBI" id="CHEBI:29749"/>
        <dbReference type="ChEBI" id="CHEBI:42438"/>
        <dbReference type="EC" id="4.1.1.102"/>
    </reaction>
</comment>
<comment type="catalytic activity">
    <reaction evidence="1">
        <text>(E)-cinnamate + H(+) = styrene + CO2</text>
        <dbReference type="Rhea" id="RHEA:46920"/>
        <dbReference type="ChEBI" id="CHEBI:15378"/>
        <dbReference type="ChEBI" id="CHEBI:15669"/>
        <dbReference type="ChEBI" id="CHEBI:16526"/>
        <dbReference type="ChEBI" id="CHEBI:27452"/>
        <dbReference type="EC" id="4.1.1.102"/>
    </reaction>
</comment>
<dbReference type="EC" id="4.1.1.102" evidence="1"/>
<comment type="catalytic activity">
    <reaction evidence="1">
        <text>(E)-4-coumarate + H(+) = 4-vinylphenol + CO2</text>
        <dbReference type="Rhea" id="RHEA:33227"/>
        <dbReference type="ChEBI" id="CHEBI:1883"/>
        <dbReference type="ChEBI" id="CHEBI:12876"/>
        <dbReference type="ChEBI" id="CHEBI:15378"/>
        <dbReference type="ChEBI" id="CHEBI:16526"/>
        <dbReference type="EC" id="4.1.1.102"/>
    </reaction>
</comment>
<comment type="subcellular location">
    <subcellularLocation>
        <location evidence="1">Cytoplasm</location>
    </subcellularLocation>
</comment>
<dbReference type="HAMAP" id="MF_01983">
    <property type="entry name" value="UbiD_FDC"/>
    <property type="match status" value="1"/>
</dbReference>
<feature type="domain" description="3-octaprenyl-4-hydroxybenzoate carboxy-lyase-like C-terminal" evidence="4">
    <location>
        <begin position="314"/>
        <end position="448"/>
    </location>
</feature>
<dbReference type="InterPro" id="IPR049383">
    <property type="entry name" value="UbiD-like_N"/>
</dbReference>
<keyword evidence="1" id="KW-0456">Lyase</keyword>
<dbReference type="PANTHER" id="PTHR30108:SF17">
    <property type="entry name" value="FERULIC ACID DECARBOXYLASE 1"/>
    <property type="match status" value="1"/>
</dbReference>
<comment type="subunit">
    <text evidence="1">Homodimer. May form higher order oligomers.</text>
</comment>
<dbReference type="GO" id="GO:0005737">
    <property type="term" value="C:cytoplasm"/>
    <property type="evidence" value="ECO:0007669"/>
    <property type="project" value="UniProtKB-SubCell"/>
</dbReference>
<dbReference type="EMBL" id="LASV01000353">
    <property type="protein sequence ID" value="KKA19386.1"/>
    <property type="molecule type" value="Genomic_DNA"/>
</dbReference>
<proteinExistence type="inferred from homology"/>
<reference evidence="5 6" key="1">
    <citation type="submission" date="2015-04" db="EMBL/GenBank/DDBJ databases">
        <authorList>
            <person name="Heijne W.H."/>
            <person name="Fedorova N.D."/>
            <person name="Nierman W.C."/>
            <person name="Vollebregt A.W."/>
            <person name="Zhao Z."/>
            <person name="Wu L."/>
            <person name="Kumar M."/>
            <person name="Stam H."/>
            <person name="van den Berg M.A."/>
            <person name="Pel H.J."/>
        </authorList>
    </citation>
    <scope>NUCLEOTIDE SEQUENCE [LARGE SCALE GENOMIC DNA]</scope>
    <source>
        <strain evidence="5 6">CBS 393.64</strain>
    </source>
</reference>
<dbReference type="STRING" id="1408163.A0A0F4YNF2"/>
<keyword evidence="1" id="KW-0963">Cytoplasm</keyword>
<sequence length="495" mass="54130">MLNQGDLVDIKEPVSPHLEVAAVTRRVYETLSPAPLFHHVSGADPKSGLFKILGAPVGLRKSKKERYGRMALQLGLPVTSTAREIVEKLIETRNAKPLPPVTVSASEAACKQNILRGDQVDLSKWPIPPLHANDGGNYLATYGFHILQSPDKAWTSWSISRTMQVAGEPRSLTAPVMPGQHIAQVHKMWADSGAHDTPWALVLGGPPAAAFVGGMPLPAGVSEDDYIGALCGSPMEVVKCETNDLLVPAHAEMVIEGRISTSKKVPEGPMGKYHGYMFHDQPVPEPLFQVDCVTYRDNPVVPICVAGQAADETHTVWGSAISAELLATLREAGFPADFVWMPFEAQSCWIVVSVDIKKLAQMNITAEELCRRAGDIIFKTHAGWEVPKVFLVGDDVDITDAHQLLWAVATQYRPGADEYVFGDTIGIPMLPYMTRASKQQVPDPGKGGRSVVNLLLSSEFEGKRSWVPNNFEGSYPADVKDQVLKKWKEYGFHEE</sequence>
<comment type="function">
    <text evidence="1">Catalyzes the reversible decarboxylation of aromatic carboxylic acids like ferulic acid, p-coumaric acid or cinnamic acid, producing the corresponding vinyl derivatives 4-vinylphenol, 4-vinylguaiacol, and styrene, respectively, which play the role of aroma metabolites.</text>
</comment>
<comment type="cofactor">
    <cofactor evidence="1">
        <name>prenylated FMN</name>
        <dbReference type="ChEBI" id="CHEBI:87746"/>
    </cofactor>
    <text evidence="1">Binds 1 prenylated FMN per subunit.</text>
</comment>
<dbReference type="InterPro" id="IPR032903">
    <property type="entry name" value="FDC-like"/>
</dbReference>
<dbReference type="RefSeq" id="XP_013325998.1">
    <property type="nucleotide sequence ID" value="XM_013470544.1"/>
</dbReference>
<dbReference type="Pfam" id="PF20695">
    <property type="entry name" value="UbiD_N"/>
    <property type="match status" value="1"/>
</dbReference>
<keyword evidence="1" id="KW-0479">Metal-binding</keyword>
<feature type="domain" description="3-octaprenyl-4-hydroxybenzoate carboxy-lyase-like N-terminal" evidence="3">
    <location>
        <begin position="3"/>
        <end position="89"/>
    </location>
</feature>
<dbReference type="Gene3D" id="1.20.5.4570">
    <property type="match status" value="1"/>
</dbReference>
<dbReference type="SUPFAM" id="SSF143968">
    <property type="entry name" value="UbiD C-terminal domain-like"/>
    <property type="match status" value="1"/>
</dbReference>
<evidence type="ECO:0000313" key="5">
    <source>
        <dbReference type="EMBL" id="KKA19386.1"/>
    </source>
</evidence>
<dbReference type="Gene3D" id="3.40.1670.10">
    <property type="entry name" value="UbiD C-terminal domain-like"/>
    <property type="match status" value="1"/>
</dbReference>
<dbReference type="GeneID" id="25318930"/>
<gene>
    <name evidence="1" type="primary">FDC1</name>
    <name evidence="5" type="ORF">T310_6633</name>
</gene>
<evidence type="ECO:0000313" key="6">
    <source>
        <dbReference type="Proteomes" id="UP000053958"/>
    </source>
</evidence>
<organism evidence="5 6">
    <name type="scientific">Rasamsonia emersonii (strain ATCC 16479 / CBS 393.64 / IMI 116815)</name>
    <dbReference type="NCBI Taxonomy" id="1408163"/>
    <lineage>
        <taxon>Eukaryota</taxon>
        <taxon>Fungi</taxon>
        <taxon>Dikarya</taxon>
        <taxon>Ascomycota</taxon>
        <taxon>Pezizomycotina</taxon>
        <taxon>Eurotiomycetes</taxon>
        <taxon>Eurotiomycetidae</taxon>
        <taxon>Eurotiales</taxon>
        <taxon>Trichocomaceae</taxon>
        <taxon>Rasamsonia</taxon>
    </lineage>
</organism>
<comment type="cofactor">
    <cofactor evidence="1">
        <name>Mn(2+)</name>
        <dbReference type="ChEBI" id="CHEBI:29035"/>
    </cofactor>
</comment>
<dbReference type="GO" id="GO:0016831">
    <property type="term" value="F:carboxy-lyase activity"/>
    <property type="evidence" value="ECO:0007669"/>
    <property type="project" value="UniProtKB-UniRule"/>
</dbReference>
<dbReference type="PANTHER" id="PTHR30108">
    <property type="entry name" value="3-OCTAPRENYL-4-HYDROXYBENZOATE CARBOXY-LYASE-RELATED"/>
    <property type="match status" value="1"/>
</dbReference>
<name>A0A0F4YNF2_RASE3</name>
<evidence type="ECO:0000256" key="1">
    <source>
        <dbReference type="HAMAP-Rule" id="MF_03196"/>
    </source>
</evidence>
<feature type="binding site" evidence="1">
    <location>
        <begin position="180"/>
        <end position="181"/>
    </location>
    <ligand>
        <name>prenylated FMN</name>
        <dbReference type="ChEBI" id="CHEBI:87746"/>
    </ligand>
</feature>
<comment type="caution">
    <text evidence="5">The sequence shown here is derived from an EMBL/GenBank/DDBJ whole genome shotgun (WGS) entry which is preliminary data.</text>
</comment>
<dbReference type="GO" id="GO:0033494">
    <property type="term" value="P:ferulate metabolic process"/>
    <property type="evidence" value="ECO:0007669"/>
    <property type="project" value="UniProtKB-UniRule"/>
</dbReference>
<feature type="domain" description="3-octaprenyl-4-hydroxybenzoate carboxy-lyase-like Rift-related" evidence="2">
    <location>
        <begin position="102"/>
        <end position="308"/>
    </location>
</feature>
<dbReference type="AlphaFoldDB" id="A0A0F4YNF2"/>
<feature type="binding site" evidence="1">
    <location>
        <position position="223"/>
    </location>
    <ligand>
        <name>prenylated FMN</name>
        <dbReference type="ChEBI" id="CHEBI:87746"/>
    </ligand>
</feature>
<keyword evidence="6" id="KW-1185">Reference proteome</keyword>
<dbReference type="InterPro" id="IPR048304">
    <property type="entry name" value="UbiD_Rift_dom"/>
</dbReference>
<keyword evidence="1" id="KW-0464">Manganese</keyword>
<accession>A0A0F4YNF2</accession>
<evidence type="ECO:0000259" key="3">
    <source>
        <dbReference type="Pfam" id="PF20695"/>
    </source>
</evidence>
<dbReference type="SUPFAM" id="SSF50475">
    <property type="entry name" value="FMN-binding split barrel"/>
    <property type="match status" value="1"/>
</dbReference>
<comment type="caution">
    <text evidence="1">Lacks conserved residue(s) required for the propagation of feature annotation.</text>
</comment>
<dbReference type="InterPro" id="IPR002830">
    <property type="entry name" value="UbiD"/>
</dbReference>